<evidence type="ECO:0000256" key="2">
    <source>
        <dbReference type="SAM" id="Coils"/>
    </source>
</evidence>
<dbReference type="Pfam" id="PF16543">
    <property type="entry name" value="DFRP_C"/>
    <property type="match status" value="1"/>
</dbReference>
<dbReference type="EMBL" id="JAEPRE010000075">
    <property type="protein sequence ID" value="KAG2233564.1"/>
    <property type="molecule type" value="Genomic_DNA"/>
</dbReference>
<dbReference type="SUPFAM" id="SSF54495">
    <property type="entry name" value="UBC-like"/>
    <property type="match status" value="1"/>
</dbReference>
<evidence type="ECO:0000259" key="4">
    <source>
        <dbReference type="PROSITE" id="PS50908"/>
    </source>
</evidence>
<feature type="region of interest" description="Disordered" evidence="3">
    <location>
        <begin position="204"/>
        <end position="223"/>
    </location>
</feature>
<feature type="domain" description="RWD" evidence="4">
    <location>
        <begin position="10"/>
        <end position="113"/>
    </location>
</feature>
<dbReference type="PANTHER" id="PTHR12292">
    <property type="entry name" value="RWD DOMAIN-CONTAINING PROTEIN"/>
    <property type="match status" value="1"/>
</dbReference>
<comment type="caution">
    <text evidence="5">The sequence shown here is derived from an EMBL/GenBank/DDBJ whole genome shotgun (WGS) entry which is preliminary data.</text>
</comment>
<name>A0A8H7SN03_9FUNG</name>
<dbReference type="InterPro" id="IPR032378">
    <property type="entry name" value="ZC3H15/TMA46_C"/>
</dbReference>
<feature type="compositionally biased region" description="Basic and acidic residues" evidence="3">
    <location>
        <begin position="211"/>
        <end position="222"/>
    </location>
</feature>
<dbReference type="PROSITE" id="PS50012">
    <property type="entry name" value="RCC1_3"/>
    <property type="match status" value="2"/>
</dbReference>
<dbReference type="AlphaFoldDB" id="A0A8H7SN03"/>
<dbReference type="Pfam" id="PF05773">
    <property type="entry name" value="RWD"/>
    <property type="match status" value="1"/>
</dbReference>
<evidence type="ECO:0000256" key="3">
    <source>
        <dbReference type="SAM" id="MobiDB-lite"/>
    </source>
</evidence>
<dbReference type="CDD" id="cd23823">
    <property type="entry name" value="RWD_GCN2"/>
    <property type="match status" value="1"/>
</dbReference>
<evidence type="ECO:0000313" key="5">
    <source>
        <dbReference type="EMBL" id="KAG2233564.1"/>
    </source>
</evidence>
<dbReference type="SUPFAM" id="SSF50985">
    <property type="entry name" value="RCC1/BLIP-II"/>
    <property type="match status" value="1"/>
</dbReference>
<feature type="coiled-coil region" evidence="2">
    <location>
        <begin position="103"/>
        <end position="138"/>
    </location>
</feature>
<feature type="repeat" description="RCC1" evidence="1">
    <location>
        <begin position="433"/>
        <end position="490"/>
    </location>
</feature>
<evidence type="ECO:0000313" key="6">
    <source>
        <dbReference type="Proteomes" id="UP000613177"/>
    </source>
</evidence>
<sequence>MTDYVEEQQNEIEALESIYPDEFRVISEKEFKISVYPDEQDEENPRGLSLHVKYTPTYPEELPEYEIETIEGQIPQKYYTKILNSVKEAAEESIGMAMVFTMVSIMKEELDNIMLDAQRAEEEILNERRRKLEEAEQAKFTGTKVTVENFMEWKRKFDAEMLKKDAVLRAQKEKELKGKLTGRQLFEQDKTLALSDAKYMEDDDVSVDPSQFDKGERGGALDKEDEDDNAVWKQFGHSTIEKTCHKQVNTVLFTSWETTVVLDHAKQLVIWGFKPTWFDKITQLQKQVQFMFGDPNQLMGVIDQDNNVSIVSNTETLVDFCKAEQVVYCSHMPFLFILYNGTVTQYDINTSKQETLMDSNVKSMSASDTHVLFCTDSFNTPLYGMGSNRLSQLGIDYQEQQVQKPHVIDYFCGLGLVTDMSCGSFHSAVVMSGDVYTFGWSKDGRLGSGTETAEDIISLGIFLDADDQVVEVNAVEVVCGSSHTLVLDDEGVVWSCGSNNYGQLGRDGLTDYYFRACFESKAISIYAGKWTSFIKQ</sequence>
<dbReference type="Gene3D" id="3.10.110.10">
    <property type="entry name" value="Ubiquitin Conjugating Enzyme"/>
    <property type="match status" value="1"/>
</dbReference>
<dbReference type="InterPro" id="IPR016135">
    <property type="entry name" value="UBQ-conjugating_enzyme/RWD"/>
</dbReference>
<dbReference type="SMART" id="SM00591">
    <property type="entry name" value="RWD"/>
    <property type="match status" value="1"/>
</dbReference>
<dbReference type="Pfam" id="PF00415">
    <property type="entry name" value="RCC1"/>
    <property type="match status" value="1"/>
</dbReference>
<dbReference type="Pfam" id="PF13540">
    <property type="entry name" value="RCC1_2"/>
    <property type="match status" value="1"/>
</dbReference>
<dbReference type="Gene3D" id="6.20.400.10">
    <property type="match status" value="1"/>
</dbReference>
<gene>
    <name evidence="5" type="ORF">INT48_009351</name>
</gene>
<dbReference type="InterPro" id="IPR009091">
    <property type="entry name" value="RCC1/BLIP-II"/>
</dbReference>
<dbReference type="InterPro" id="IPR006575">
    <property type="entry name" value="RWD_dom"/>
</dbReference>
<reference evidence="5" key="1">
    <citation type="submission" date="2021-01" db="EMBL/GenBank/DDBJ databases">
        <title>Metabolic potential, ecology and presence of endohyphal bacteria is reflected in genomic diversity of Mucoromycotina.</title>
        <authorList>
            <person name="Muszewska A."/>
            <person name="Okrasinska A."/>
            <person name="Steczkiewicz K."/>
            <person name="Drgas O."/>
            <person name="Orlowska M."/>
            <person name="Perlinska-Lenart U."/>
            <person name="Aleksandrzak-Piekarczyk T."/>
            <person name="Szatraj K."/>
            <person name="Zielenkiewicz U."/>
            <person name="Pilsyk S."/>
            <person name="Malc E."/>
            <person name="Mieczkowski P."/>
            <person name="Kruszewska J.S."/>
            <person name="Biernat P."/>
            <person name="Pawlowska J."/>
        </authorList>
    </citation>
    <scope>NUCLEOTIDE SEQUENCE</scope>
    <source>
        <strain evidence="5">WA0000018081</strain>
    </source>
</reference>
<organism evidence="5 6">
    <name type="scientific">Thamnidium elegans</name>
    <dbReference type="NCBI Taxonomy" id="101142"/>
    <lineage>
        <taxon>Eukaryota</taxon>
        <taxon>Fungi</taxon>
        <taxon>Fungi incertae sedis</taxon>
        <taxon>Mucoromycota</taxon>
        <taxon>Mucoromycotina</taxon>
        <taxon>Mucoromycetes</taxon>
        <taxon>Mucorales</taxon>
        <taxon>Mucorineae</taxon>
        <taxon>Mucoraceae</taxon>
        <taxon>Thamnidium</taxon>
    </lineage>
</organism>
<protein>
    <recommendedName>
        <fullName evidence="4">RWD domain-containing protein</fullName>
    </recommendedName>
</protein>
<evidence type="ECO:0000256" key="1">
    <source>
        <dbReference type="PROSITE-ProRule" id="PRU00235"/>
    </source>
</evidence>
<dbReference type="PROSITE" id="PS50908">
    <property type="entry name" value="RWD"/>
    <property type="match status" value="1"/>
</dbReference>
<keyword evidence="6" id="KW-1185">Reference proteome</keyword>
<accession>A0A8H7SN03</accession>
<keyword evidence="2" id="KW-0175">Coiled coil</keyword>
<dbReference type="Proteomes" id="UP000613177">
    <property type="component" value="Unassembled WGS sequence"/>
</dbReference>
<dbReference type="Gene3D" id="2.130.10.30">
    <property type="entry name" value="Regulator of chromosome condensation 1/beta-lactamase-inhibitor protein II"/>
    <property type="match status" value="1"/>
</dbReference>
<dbReference type="InterPro" id="IPR040213">
    <property type="entry name" value="GIR2-like"/>
</dbReference>
<dbReference type="InterPro" id="IPR000408">
    <property type="entry name" value="Reg_chr_condens"/>
</dbReference>
<proteinExistence type="predicted"/>
<feature type="repeat" description="RCC1" evidence="1">
    <location>
        <begin position="380"/>
        <end position="433"/>
    </location>
</feature>